<gene>
    <name evidence="2" type="ORF">GYA93_07060</name>
</gene>
<proteinExistence type="predicted"/>
<protein>
    <recommendedName>
        <fullName evidence="4">Secreted protein</fullName>
    </recommendedName>
</protein>
<name>A0A7K3LMQ8_9ACTN</name>
<evidence type="ECO:0008006" key="4">
    <source>
        <dbReference type="Google" id="ProtNLM"/>
    </source>
</evidence>
<comment type="caution">
    <text evidence="2">The sequence shown here is derived from an EMBL/GenBank/DDBJ whole genome shotgun (WGS) entry which is preliminary data.</text>
</comment>
<keyword evidence="3" id="KW-1185">Reference proteome</keyword>
<evidence type="ECO:0000313" key="2">
    <source>
        <dbReference type="EMBL" id="NDK89341.1"/>
    </source>
</evidence>
<feature type="signal peptide" evidence="1">
    <location>
        <begin position="1"/>
        <end position="31"/>
    </location>
</feature>
<sequence length="239" mass="23915">MKSTLRHMLVAAAASVALVGGALIAPATADAAPPVSAEALAAKRALDAITPSPTQAAGAIDGIEAANALLDQLGITPFTPTIGACTDFTFPSAIGGAIPGPYTPLFKDLTILGVDLNAVRAGEILYGFVPVGTFDDSGDKSGMQVAWLNVNTFQGGLGAPMGGLTDVLVDAVAARAGISASNPLLNEFKSKLNVIPSNGVRGGIVETGQGTVLSAIYGSIKKGDATCYFFPSLGIATVA</sequence>
<evidence type="ECO:0000256" key="1">
    <source>
        <dbReference type="SAM" id="SignalP"/>
    </source>
</evidence>
<organism evidence="2 3">
    <name type="scientific">Gordonia desulfuricans</name>
    <dbReference type="NCBI Taxonomy" id="89051"/>
    <lineage>
        <taxon>Bacteria</taxon>
        <taxon>Bacillati</taxon>
        <taxon>Actinomycetota</taxon>
        <taxon>Actinomycetes</taxon>
        <taxon>Mycobacteriales</taxon>
        <taxon>Gordoniaceae</taxon>
        <taxon>Gordonia</taxon>
    </lineage>
</organism>
<dbReference type="EMBL" id="JAADZU010000015">
    <property type="protein sequence ID" value="NDK89341.1"/>
    <property type="molecule type" value="Genomic_DNA"/>
</dbReference>
<keyword evidence="1" id="KW-0732">Signal</keyword>
<dbReference type="RefSeq" id="WP_059039176.1">
    <property type="nucleotide sequence ID" value="NZ_JAADZU010000015.1"/>
</dbReference>
<reference evidence="2 3" key="1">
    <citation type="submission" date="2020-01" db="EMBL/GenBank/DDBJ databases">
        <title>Investigation of new actinobacteria for the biodesulphurisation of diesel fuel.</title>
        <authorList>
            <person name="Athi Narayanan S.M."/>
        </authorList>
    </citation>
    <scope>NUCLEOTIDE SEQUENCE [LARGE SCALE GENOMIC DNA]</scope>
    <source>
        <strain evidence="2 3">213E</strain>
    </source>
</reference>
<dbReference type="Proteomes" id="UP000466307">
    <property type="component" value="Unassembled WGS sequence"/>
</dbReference>
<evidence type="ECO:0000313" key="3">
    <source>
        <dbReference type="Proteomes" id="UP000466307"/>
    </source>
</evidence>
<accession>A0A7K3LMQ8</accession>
<feature type="chain" id="PRO_5029557190" description="Secreted protein" evidence="1">
    <location>
        <begin position="32"/>
        <end position="239"/>
    </location>
</feature>
<dbReference type="AlphaFoldDB" id="A0A7K3LMQ8"/>